<evidence type="ECO:0000256" key="1">
    <source>
        <dbReference type="SAM" id="Coils"/>
    </source>
</evidence>
<proteinExistence type="predicted"/>
<name>A0A3N4HPK2_ASCIM</name>
<accession>A0A3N4HPK2</accession>
<feature type="coiled-coil region" evidence="1">
    <location>
        <begin position="22"/>
        <end position="49"/>
    </location>
</feature>
<dbReference type="AlphaFoldDB" id="A0A3N4HPK2"/>
<protein>
    <submittedName>
        <fullName evidence="2">Uncharacterized protein</fullName>
    </submittedName>
</protein>
<organism evidence="2 3">
    <name type="scientific">Ascobolus immersus RN42</name>
    <dbReference type="NCBI Taxonomy" id="1160509"/>
    <lineage>
        <taxon>Eukaryota</taxon>
        <taxon>Fungi</taxon>
        <taxon>Dikarya</taxon>
        <taxon>Ascomycota</taxon>
        <taxon>Pezizomycotina</taxon>
        <taxon>Pezizomycetes</taxon>
        <taxon>Pezizales</taxon>
        <taxon>Ascobolaceae</taxon>
        <taxon>Ascobolus</taxon>
    </lineage>
</organism>
<gene>
    <name evidence="2" type="ORF">BJ508DRAFT_365501</name>
</gene>
<keyword evidence="3" id="KW-1185">Reference proteome</keyword>
<dbReference type="Proteomes" id="UP000275078">
    <property type="component" value="Unassembled WGS sequence"/>
</dbReference>
<evidence type="ECO:0000313" key="2">
    <source>
        <dbReference type="EMBL" id="RPA75659.1"/>
    </source>
</evidence>
<reference evidence="2 3" key="1">
    <citation type="journal article" date="2018" name="Nat. Ecol. Evol.">
        <title>Pezizomycetes genomes reveal the molecular basis of ectomycorrhizal truffle lifestyle.</title>
        <authorList>
            <person name="Murat C."/>
            <person name="Payen T."/>
            <person name="Noel B."/>
            <person name="Kuo A."/>
            <person name="Morin E."/>
            <person name="Chen J."/>
            <person name="Kohler A."/>
            <person name="Krizsan K."/>
            <person name="Balestrini R."/>
            <person name="Da Silva C."/>
            <person name="Montanini B."/>
            <person name="Hainaut M."/>
            <person name="Levati E."/>
            <person name="Barry K.W."/>
            <person name="Belfiori B."/>
            <person name="Cichocki N."/>
            <person name="Clum A."/>
            <person name="Dockter R.B."/>
            <person name="Fauchery L."/>
            <person name="Guy J."/>
            <person name="Iotti M."/>
            <person name="Le Tacon F."/>
            <person name="Lindquist E.A."/>
            <person name="Lipzen A."/>
            <person name="Malagnac F."/>
            <person name="Mello A."/>
            <person name="Molinier V."/>
            <person name="Miyauchi S."/>
            <person name="Poulain J."/>
            <person name="Riccioni C."/>
            <person name="Rubini A."/>
            <person name="Sitrit Y."/>
            <person name="Splivallo R."/>
            <person name="Traeger S."/>
            <person name="Wang M."/>
            <person name="Zifcakova L."/>
            <person name="Wipf D."/>
            <person name="Zambonelli A."/>
            <person name="Paolocci F."/>
            <person name="Nowrousian M."/>
            <person name="Ottonello S."/>
            <person name="Baldrian P."/>
            <person name="Spatafora J.W."/>
            <person name="Henrissat B."/>
            <person name="Nagy L.G."/>
            <person name="Aury J.M."/>
            <person name="Wincker P."/>
            <person name="Grigoriev I.V."/>
            <person name="Bonfante P."/>
            <person name="Martin F.M."/>
        </authorList>
    </citation>
    <scope>NUCLEOTIDE SEQUENCE [LARGE SCALE GENOMIC DNA]</scope>
    <source>
        <strain evidence="2 3">RN42</strain>
    </source>
</reference>
<sequence length="222" mass="25886">MDIRTQHMEELESLRSMVRIATEQYDVELEELEQRLNATESLLVQERIAMLQDLDDFNAQVSDQDQQIFDLKARVAEKDQQIFNLGETLRTVGNRTESMIRDILREETESVNNRLDTLETKAAYALKRVHSVEEMVGNKKSRTEHGEHLATIKGRCKKYLNDNVNPDDPSTMEVCNCAAFVAIPGQEGYECANCTHDSFEHEQYKQGFWSSWYQDLCTRWRR</sequence>
<keyword evidence="1" id="KW-0175">Coiled coil</keyword>
<dbReference type="EMBL" id="ML119759">
    <property type="protein sequence ID" value="RPA75659.1"/>
    <property type="molecule type" value="Genomic_DNA"/>
</dbReference>
<evidence type="ECO:0000313" key="3">
    <source>
        <dbReference type="Proteomes" id="UP000275078"/>
    </source>
</evidence>